<dbReference type="AlphaFoldDB" id="A0A7J7G200"/>
<gene>
    <name evidence="1" type="ORF">HYC85_025879</name>
</gene>
<protein>
    <submittedName>
        <fullName evidence="1">Uncharacterized protein</fullName>
    </submittedName>
</protein>
<dbReference type="EMBL" id="JACBKZ010000013">
    <property type="protein sequence ID" value="KAF5934750.1"/>
    <property type="molecule type" value="Genomic_DNA"/>
</dbReference>
<sequence length="55" mass="6145">MRVDIDMALLIKYTIIAGPASQKRIFNSIQLASLILLKNGSWISKSTFLSFDLDS</sequence>
<reference evidence="2" key="1">
    <citation type="journal article" date="2020" name="Nat. Commun.">
        <title>Genome assembly of wild tea tree DASZ reveals pedigree and selection history of tea varieties.</title>
        <authorList>
            <person name="Zhang W."/>
            <person name="Zhang Y."/>
            <person name="Qiu H."/>
            <person name="Guo Y."/>
            <person name="Wan H."/>
            <person name="Zhang X."/>
            <person name="Scossa F."/>
            <person name="Alseekh S."/>
            <person name="Zhang Q."/>
            <person name="Wang P."/>
            <person name="Xu L."/>
            <person name="Schmidt M.H."/>
            <person name="Jia X."/>
            <person name="Li D."/>
            <person name="Zhu A."/>
            <person name="Guo F."/>
            <person name="Chen W."/>
            <person name="Ni D."/>
            <person name="Usadel B."/>
            <person name="Fernie A.R."/>
            <person name="Wen W."/>
        </authorList>
    </citation>
    <scope>NUCLEOTIDE SEQUENCE [LARGE SCALE GENOMIC DNA]</scope>
    <source>
        <strain evidence="2">cv. G240</strain>
    </source>
</reference>
<organism evidence="1 2">
    <name type="scientific">Camellia sinensis</name>
    <name type="common">Tea plant</name>
    <name type="synonym">Thea sinensis</name>
    <dbReference type="NCBI Taxonomy" id="4442"/>
    <lineage>
        <taxon>Eukaryota</taxon>
        <taxon>Viridiplantae</taxon>
        <taxon>Streptophyta</taxon>
        <taxon>Embryophyta</taxon>
        <taxon>Tracheophyta</taxon>
        <taxon>Spermatophyta</taxon>
        <taxon>Magnoliopsida</taxon>
        <taxon>eudicotyledons</taxon>
        <taxon>Gunneridae</taxon>
        <taxon>Pentapetalae</taxon>
        <taxon>asterids</taxon>
        <taxon>Ericales</taxon>
        <taxon>Theaceae</taxon>
        <taxon>Camellia</taxon>
    </lineage>
</organism>
<keyword evidence="2" id="KW-1185">Reference proteome</keyword>
<proteinExistence type="predicted"/>
<reference evidence="1 2" key="2">
    <citation type="submission" date="2020-07" db="EMBL/GenBank/DDBJ databases">
        <title>Genome assembly of wild tea tree DASZ reveals pedigree and selection history of tea varieties.</title>
        <authorList>
            <person name="Zhang W."/>
        </authorList>
    </citation>
    <scope>NUCLEOTIDE SEQUENCE [LARGE SCALE GENOMIC DNA]</scope>
    <source>
        <strain evidence="2">cv. G240</strain>
        <tissue evidence="1">Leaf</tissue>
    </source>
</reference>
<dbReference type="Proteomes" id="UP000593564">
    <property type="component" value="Unassembled WGS sequence"/>
</dbReference>
<comment type="caution">
    <text evidence="1">The sequence shown here is derived from an EMBL/GenBank/DDBJ whole genome shotgun (WGS) entry which is preliminary data.</text>
</comment>
<accession>A0A7J7G200</accession>
<name>A0A7J7G200_CAMSI</name>
<evidence type="ECO:0000313" key="2">
    <source>
        <dbReference type="Proteomes" id="UP000593564"/>
    </source>
</evidence>
<evidence type="ECO:0000313" key="1">
    <source>
        <dbReference type="EMBL" id="KAF5934750.1"/>
    </source>
</evidence>